<evidence type="ECO:0000313" key="1">
    <source>
        <dbReference type="EMBL" id="CEK99093.1"/>
    </source>
</evidence>
<reference evidence="1" key="1">
    <citation type="submission" date="2014-12" db="EMBL/GenBank/DDBJ databases">
        <title>Insight into the proteome of Arion vulgaris.</title>
        <authorList>
            <person name="Aradska J."/>
            <person name="Bulat T."/>
            <person name="Smidak R."/>
            <person name="Sarate P."/>
            <person name="Gangsoo J."/>
            <person name="Sialana F."/>
            <person name="Bilban M."/>
            <person name="Lubec G."/>
        </authorList>
    </citation>
    <scope>NUCLEOTIDE SEQUENCE</scope>
    <source>
        <tissue evidence="1">Skin</tissue>
    </source>
</reference>
<proteinExistence type="predicted"/>
<accession>A0A0B7C1K1</accession>
<feature type="non-terminal residue" evidence="1">
    <location>
        <position position="55"/>
    </location>
</feature>
<gene>
    <name evidence="1" type="primary">ORF220378</name>
</gene>
<organism evidence="1">
    <name type="scientific">Arion vulgaris</name>
    <dbReference type="NCBI Taxonomy" id="1028688"/>
    <lineage>
        <taxon>Eukaryota</taxon>
        <taxon>Metazoa</taxon>
        <taxon>Spiralia</taxon>
        <taxon>Lophotrochozoa</taxon>
        <taxon>Mollusca</taxon>
        <taxon>Gastropoda</taxon>
        <taxon>Heterobranchia</taxon>
        <taxon>Euthyneura</taxon>
        <taxon>Panpulmonata</taxon>
        <taxon>Eupulmonata</taxon>
        <taxon>Stylommatophora</taxon>
        <taxon>Helicina</taxon>
        <taxon>Arionoidea</taxon>
        <taxon>Arionidae</taxon>
        <taxon>Arion</taxon>
    </lineage>
</organism>
<protein>
    <submittedName>
        <fullName evidence="1">Uncharacterized protein</fullName>
    </submittedName>
</protein>
<name>A0A0B7C1K1_9EUPU</name>
<dbReference type="EMBL" id="HACG01052222">
    <property type="protein sequence ID" value="CEK99093.1"/>
    <property type="molecule type" value="Transcribed_RNA"/>
</dbReference>
<sequence>MYNLLTGDVEVKLRGTDEDILNSVKGLSLLPVSGLMFTLPSVLIAPENCAKTSSG</sequence>
<dbReference type="AlphaFoldDB" id="A0A0B7C1K1"/>